<dbReference type="PANTHER" id="PTHR39319:SF1">
    <property type="entry name" value="SI:DKEY-256H2.1"/>
    <property type="match status" value="1"/>
</dbReference>
<feature type="domain" description="Peptide-N-glycosidase F C-terminal" evidence="2">
    <location>
        <begin position="118"/>
        <end position="251"/>
    </location>
</feature>
<dbReference type="AlphaFoldDB" id="A0A381T9Y5"/>
<organism evidence="3">
    <name type="scientific">marine metagenome</name>
    <dbReference type="NCBI Taxonomy" id="408172"/>
    <lineage>
        <taxon>unclassified sequences</taxon>
        <taxon>metagenomes</taxon>
        <taxon>ecological metagenomes</taxon>
    </lineage>
</organism>
<evidence type="ECO:0000313" key="3">
    <source>
        <dbReference type="EMBL" id="SVA12549.1"/>
    </source>
</evidence>
<dbReference type="EMBL" id="UINC01004199">
    <property type="protein sequence ID" value="SVA12549.1"/>
    <property type="molecule type" value="Genomic_DNA"/>
</dbReference>
<evidence type="ECO:0000256" key="1">
    <source>
        <dbReference type="ARBA" id="ARBA00023157"/>
    </source>
</evidence>
<accession>A0A381T9Y5</accession>
<sequence>MVQTLKCDSTTKGDNYPCGEWDYIWNIFVNVPKGDTVETFSMGSFVTPYGKRLWLGGEAGWEWTYDITDYAPVLKGEREIIVGNNQELLDLKFLFIKGAPARNILRVENIYPYGHHKYGDLADDIILQETKLQLLPEARGYKLKAVISGHGHAGPRNCCEWDSKTHTYYMNGWELFRWNIWKDCGNNPIYPQGGTWPFDRAGWCPGTKVDEYKYEITPFVKPGDTISIDYEIEPYLDNGEKEGEFRISHQLFSYGSPNFMNDAEIIDIIVPSSKSAFSRFNPTLSNPKVIIKNSGVYDLKQVEIHYGLKHRRKSVYHWSGHLKFLEEEKVFLPIPNWHGLRKTQTFEVKIKKTNGVKDENPLNNILTSTVPLPEIFPEEFILKIKTNNKDRARENFFTISSNNGTVYYSSGFFKDSTEYNFPIELKRGFYEFLFKDNMEDGISVHWWNRNSAPEKIGISGELKFVKRDGEILHEFKPDFGQELRFGFIVGPIP</sequence>
<keyword evidence="1" id="KW-1015">Disulfide bond</keyword>
<protein>
    <recommendedName>
        <fullName evidence="2">Peptide-N-glycosidase F C-terminal domain-containing protein</fullName>
    </recommendedName>
</protein>
<gene>
    <name evidence="3" type="ORF">METZ01_LOCUS65403</name>
</gene>
<dbReference type="InterPro" id="IPR015197">
    <property type="entry name" value="PngaseF_C"/>
</dbReference>
<dbReference type="GO" id="GO:0016715">
    <property type="term" value="F:oxidoreductase activity, acting on paired donors, with incorporation or reduction of molecular oxygen, reduced ascorbate as one donor, and incorporation of one atom of oxygen"/>
    <property type="evidence" value="ECO:0007669"/>
    <property type="project" value="InterPro"/>
</dbReference>
<dbReference type="PANTHER" id="PTHR39319">
    <property type="entry name" value="SI:DKEY-256H2.1"/>
    <property type="match status" value="1"/>
</dbReference>
<reference evidence="3" key="1">
    <citation type="submission" date="2018-05" db="EMBL/GenBank/DDBJ databases">
        <authorList>
            <person name="Lanie J.A."/>
            <person name="Ng W.-L."/>
            <person name="Kazmierczak K.M."/>
            <person name="Andrzejewski T.M."/>
            <person name="Davidsen T.M."/>
            <person name="Wayne K.J."/>
            <person name="Tettelin H."/>
            <person name="Glass J.I."/>
            <person name="Rusch D."/>
            <person name="Podicherti R."/>
            <person name="Tsui H.-C.T."/>
            <person name="Winkler M.E."/>
        </authorList>
    </citation>
    <scope>NUCLEOTIDE SEQUENCE</scope>
</reference>
<proteinExistence type="predicted"/>
<name>A0A381T9Y5_9ZZZZ</name>
<dbReference type="Gene3D" id="2.60.120.230">
    <property type="match status" value="2"/>
</dbReference>
<dbReference type="InterPro" id="IPR014784">
    <property type="entry name" value="Cu2_ascorb_mOase-like_C"/>
</dbReference>
<dbReference type="InterPro" id="IPR053251">
    <property type="entry name" value="N-glycanase"/>
</dbReference>
<dbReference type="SUPFAM" id="SSF49742">
    <property type="entry name" value="PHM/PNGase F"/>
    <property type="match status" value="1"/>
</dbReference>
<evidence type="ECO:0000259" key="2">
    <source>
        <dbReference type="Pfam" id="PF09113"/>
    </source>
</evidence>
<dbReference type="InterPro" id="IPR008977">
    <property type="entry name" value="PHM/PNGase_F_dom_sf"/>
</dbReference>
<dbReference type="Pfam" id="PF09113">
    <property type="entry name" value="N-glycanase_C"/>
    <property type="match status" value="1"/>
</dbReference>